<dbReference type="Proteomes" id="UP000886076">
    <property type="component" value="Unassembled WGS sequence"/>
</dbReference>
<sequence length="205" mass="23730">MILGLSSTDLALIVMIILGGVTPFFYFRGERINISKMKAFSKELQEKLNPKDQLYKMLGTLVGFEAVFELKRDHLNKAEAVLILLPRHSVIYYPFSKLTSKSDKFIFKAMYNENLRISPSAIERKKKFCENSKIILINGIKYHACGKDANKLLELISGIDRRMNLVRISYKDKLLFLEFFTNKEEVVKVAIDIMNKAKEMYLPYT</sequence>
<keyword evidence="1" id="KW-1133">Transmembrane helix</keyword>
<reference evidence="2" key="2">
    <citation type="journal article" date="2020" name="mSystems">
        <title>Genome- and Community-Level Interaction Insights into Carbon Utilization and Element Cycling Functions of Hydrothermarchaeota in Hydrothermal Sediment.</title>
        <authorList>
            <person name="Zhou Z."/>
            <person name="Liu Y."/>
            <person name="Xu W."/>
            <person name="Pan J."/>
            <person name="Luo Z.H."/>
            <person name="Li M."/>
        </authorList>
    </citation>
    <scope>NUCLEOTIDE SEQUENCE [LARGE SCALE GENOMIC DNA]</scope>
    <source>
        <strain evidence="2">SpSt-1261</strain>
    </source>
</reference>
<feature type="transmembrane region" description="Helical" evidence="1">
    <location>
        <begin position="6"/>
        <end position="27"/>
    </location>
</feature>
<protein>
    <submittedName>
        <fullName evidence="3">Uncharacterized protein</fullName>
    </submittedName>
</protein>
<dbReference type="RefSeq" id="WP_272985425.1">
    <property type="nucleotide sequence ID" value="NZ_DSFH01000048.1"/>
</dbReference>
<name>A0A2J6N2N6_9CREN</name>
<evidence type="ECO:0000313" key="3">
    <source>
        <dbReference type="EMBL" id="PMB75597.1"/>
    </source>
</evidence>
<evidence type="ECO:0000313" key="2">
    <source>
        <dbReference type="EMBL" id="HEW64094.1"/>
    </source>
</evidence>
<dbReference type="Proteomes" id="UP000237153">
    <property type="component" value="Unassembled WGS sequence"/>
</dbReference>
<dbReference type="EMBL" id="PNIM01000010">
    <property type="protein sequence ID" value="PMB75597.1"/>
    <property type="molecule type" value="Genomic_DNA"/>
</dbReference>
<keyword evidence="1" id="KW-0472">Membrane</keyword>
<reference evidence="3 4" key="1">
    <citation type="submission" date="2018-01" db="EMBL/GenBank/DDBJ databases">
        <title>Metagenomic assembled genomes from two thermal pools in the Uzon Caldera, Kamchatka, Russia.</title>
        <authorList>
            <person name="Wilkins L."/>
            <person name="Ettinger C."/>
        </authorList>
    </citation>
    <scope>NUCLEOTIDE SEQUENCE [LARGE SCALE GENOMIC DNA]</scope>
    <source>
        <strain evidence="3">ZAV-06</strain>
    </source>
</reference>
<organism evidence="3 4">
    <name type="scientific">Fervidicoccus fontis</name>
    <dbReference type="NCBI Taxonomy" id="683846"/>
    <lineage>
        <taxon>Archaea</taxon>
        <taxon>Thermoproteota</taxon>
        <taxon>Thermoprotei</taxon>
        <taxon>Fervidicoccales</taxon>
        <taxon>Fervidicoccaceae</taxon>
        <taxon>Fervidicoccus</taxon>
    </lineage>
</organism>
<accession>A0A2J6N2N6</accession>
<comment type="caution">
    <text evidence="3">The sequence shown here is derived from an EMBL/GenBank/DDBJ whole genome shotgun (WGS) entry which is preliminary data.</text>
</comment>
<dbReference type="EMBL" id="DSFH01000048">
    <property type="protein sequence ID" value="HEW64094.1"/>
    <property type="molecule type" value="Genomic_DNA"/>
</dbReference>
<keyword evidence="1" id="KW-0812">Transmembrane</keyword>
<evidence type="ECO:0000256" key="1">
    <source>
        <dbReference type="SAM" id="Phobius"/>
    </source>
</evidence>
<evidence type="ECO:0000313" key="4">
    <source>
        <dbReference type="Proteomes" id="UP000237153"/>
    </source>
</evidence>
<gene>
    <name evidence="3" type="ORF">C0188_02445</name>
    <name evidence="2" type="ORF">ENO39_03455</name>
</gene>
<proteinExistence type="predicted"/>
<dbReference type="AlphaFoldDB" id="A0A2J6N2N6"/>